<dbReference type="Gene3D" id="3.30.230.10">
    <property type="match status" value="1"/>
</dbReference>
<organism evidence="7 8">
    <name type="scientific">Candidatus Wolfebacteria bacterium GW2011_GWC1_43_10</name>
    <dbReference type="NCBI Taxonomy" id="1619011"/>
    <lineage>
        <taxon>Bacteria</taxon>
        <taxon>Candidatus Wolfeibacteriota</taxon>
    </lineage>
</organism>
<protein>
    <recommendedName>
        <fullName evidence="4 5">Small ribosomal subunit protein uS9</fullName>
    </recommendedName>
</protein>
<name>A0A0G1CBR6_9BACT</name>
<dbReference type="NCBIfam" id="NF001099">
    <property type="entry name" value="PRK00132.1"/>
    <property type="match status" value="1"/>
</dbReference>
<evidence type="ECO:0000313" key="8">
    <source>
        <dbReference type="Proteomes" id="UP000034810"/>
    </source>
</evidence>
<dbReference type="FunFam" id="3.30.230.10:FF:000001">
    <property type="entry name" value="30S ribosomal protein S9"/>
    <property type="match status" value="1"/>
</dbReference>
<dbReference type="PANTHER" id="PTHR21569:SF1">
    <property type="entry name" value="SMALL RIBOSOMAL SUBUNIT PROTEIN US9M"/>
    <property type="match status" value="1"/>
</dbReference>
<comment type="similarity">
    <text evidence="1 5 6">Belongs to the universal ribosomal protein uS9 family.</text>
</comment>
<evidence type="ECO:0000256" key="3">
    <source>
        <dbReference type="ARBA" id="ARBA00023274"/>
    </source>
</evidence>
<keyword evidence="2 5" id="KW-0689">Ribosomal protein</keyword>
<dbReference type="EMBL" id="LCFA01000001">
    <property type="protein sequence ID" value="KKS83090.1"/>
    <property type="molecule type" value="Genomic_DNA"/>
</dbReference>
<dbReference type="GO" id="GO:0005737">
    <property type="term" value="C:cytoplasm"/>
    <property type="evidence" value="ECO:0007669"/>
    <property type="project" value="UniProtKB-ARBA"/>
</dbReference>
<dbReference type="GO" id="GO:0003723">
    <property type="term" value="F:RNA binding"/>
    <property type="evidence" value="ECO:0007669"/>
    <property type="project" value="TreeGrafter"/>
</dbReference>
<proteinExistence type="inferred from homology"/>
<gene>
    <name evidence="5" type="primary">rpsI</name>
    <name evidence="7" type="ORF">UV58_C0001G0017</name>
</gene>
<dbReference type="InterPro" id="IPR014721">
    <property type="entry name" value="Ribsml_uS5_D2-typ_fold_subgr"/>
</dbReference>
<dbReference type="PROSITE" id="PS00360">
    <property type="entry name" value="RIBOSOMAL_S9"/>
    <property type="match status" value="1"/>
</dbReference>
<accession>A0A0G1CBR6</accession>
<dbReference type="SUPFAM" id="SSF54211">
    <property type="entry name" value="Ribosomal protein S5 domain 2-like"/>
    <property type="match status" value="1"/>
</dbReference>
<keyword evidence="3 5" id="KW-0687">Ribonucleoprotein</keyword>
<dbReference type="PANTHER" id="PTHR21569">
    <property type="entry name" value="RIBOSOMAL PROTEIN S9"/>
    <property type="match status" value="1"/>
</dbReference>
<evidence type="ECO:0000256" key="4">
    <source>
        <dbReference type="ARBA" id="ARBA00035259"/>
    </source>
</evidence>
<evidence type="ECO:0000256" key="5">
    <source>
        <dbReference type="HAMAP-Rule" id="MF_00532"/>
    </source>
</evidence>
<evidence type="ECO:0000256" key="1">
    <source>
        <dbReference type="ARBA" id="ARBA00005251"/>
    </source>
</evidence>
<dbReference type="AlphaFoldDB" id="A0A0G1CBR6"/>
<dbReference type="HAMAP" id="MF_00532_B">
    <property type="entry name" value="Ribosomal_uS9_B"/>
    <property type="match status" value="1"/>
</dbReference>
<dbReference type="PATRIC" id="fig|1619011.3.peg.18"/>
<dbReference type="GO" id="GO:0006412">
    <property type="term" value="P:translation"/>
    <property type="evidence" value="ECO:0007669"/>
    <property type="project" value="UniProtKB-UniRule"/>
</dbReference>
<dbReference type="GO" id="GO:0015935">
    <property type="term" value="C:small ribosomal subunit"/>
    <property type="evidence" value="ECO:0007669"/>
    <property type="project" value="UniProtKB-ARBA"/>
</dbReference>
<dbReference type="GO" id="GO:0003735">
    <property type="term" value="F:structural constituent of ribosome"/>
    <property type="evidence" value="ECO:0007669"/>
    <property type="project" value="InterPro"/>
</dbReference>
<sequence>MEKKKTTHKKTVVASKPEEDTRRYIEAVGRRKTSTARVRIFEKSEAGKEKHEGFFINGKPLEKYFPMPAYQSEATAPLEKIGLLDKFSVVIKVNGGGISSQAGAVRHGISRALIKFNADWKKKLRSFGFITRDARMVERKKYGLKKARKAPQWSKR</sequence>
<dbReference type="Pfam" id="PF00380">
    <property type="entry name" value="Ribosomal_S9"/>
    <property type="match status" value="1"/>
</dbReference>
<dbReference type="InterPro" id="IPR020574">
    <property type="entry name" value="Ribosomal_uS9_CS"/>
</dbReference>
<evidence type="ECO:0000313" key="7">
    <source>
        <dbReference type="EMBL" id="KKS83090.1"/>
    </source>
</evidence>
<dbReference type="InterPro" id="IPR020568">
    <property type="entry name" value="Ribosomal_Su5_D2-typ_SF"/>
</dbReference>
<evidence type="ECO:0000256" key="6">
    <source>
        <dbReference type="RuleBase" id="RU003815"/>
    </source>
</evidence>
<evidence type="ECO:0000256" key="2">
    <source>
        <dbReference type="ARBA" id="ARBA00022980"/>
    </source>
</evidence>
<reference evidence="7 8" key="1">
    <citation type="journal article" date="2015" name="Nature">
        <title>rRNA introns, odd ribosomes, and small enigmatic genomes across a large radiation of phyla.</title>
        <authorList>
            <person name="Brown C.T."/>
            <person name="Hug L.A."/>
            <person name="Thomas B.C."/>
            <person name="Sharon I."/>
            <person name="Castelle C.J."/>
            <person name="Singh A."/>
            <person name="Wilkins M.J."/>
            <person name="Williams K.H."/>
            <person name="Banfield J.F."/>
        </authorList>
    </citation>
    <scope>NUCLEOTIDE SEQUENCE [LARGE SCALE GENOMIC DNA]</scope>
</reference>
<dbReference type="InterPro" id="IPR023035">
    <property type="entry name" value="Ribosomal_uS9_bac/plastid"/>
</dbReference>
<dbReference type="InterPro" id="IPR000754">
    <property type="entry name" value="Ribosomal_uS9"/>
</dbReference>
<dbReference type="Proteomes" id="UP000034810">
    <property type="component" value="Unassembled WGS sequence"/>
</dbReference>
<comment type="caution">
    <text evidence="7">The sequence shown here is derived from an EMBL/GenBank/DDBJ whole genome shotgun (WGS) entry which is preliminary data.</text>
</comment>